<evidence type="ECO:0000256" key="3">
    <source>
        <dbReference type="ARBA" id="ARBA00022750"/>
    </source>
</evidence>
<reference evidence="5 6" key="1">
    <citation type="submission" date="2023-07" db="EMBL/GenBank/DDBJ databases">
        <title>Sequencing the genomes of 1000 actinobacteria strains.</title>
        <authorList>
            <person name="Klenk H.-P."/>
        </authorList>
    </citation>
    <scope>NUCLEOTIDE SEQUENCE [LARGE SCALE GENOMIC DNA]</scope>
    <source>
        <strain evidence="5 6">DSM 44508</strain>
    </source>
</reference>
<dbReference type="SUPFAM" id="SSF53163">
    <property type="entry name" value="HybD-like"/>
    <property type="match status" value="1"/>
</dbReference>
<dbReference type="Gene3D" id="3.40.50.1450">
    <property type="entry name" value="HybD-like"/>
    <property type="match status" value="1"/>
</dbReference>
<dbReference type="Proteomes" id="UP001183619">
    <property type="component" value="Unassembled WGS sequence"/>
</dbReference>
<evidence type="ECO:0000313" key="6">
    <source>
        <dbReference type="Proteomes" id="UP001183619"/>
    </source>
</evidence>
<organism evidence="5 6">
    <name type="scientific">Corynebacterium felinum</name>
    <dbReference type="NCBI Taxonomy" id="131318"/>
    <lineage>
        <taxon>Bacteria</taxon>
        <taxon>Bacillati</taxon>
        <taxon>Actinomycetota</taxon>
        <taxon>Actinomycetes</taxon>
        <taxon>Mycobacteriales</taxon>
        <taxon>Corynebacteriaceae</taxon>
        <taxon>Corynebacterium</taxon>
    </lineage>
</organism>
<evidence type="ECO:0000256" key="4">
    <source>
        <dbReference type="ARBA" id="ARBA00022801"/>
    </source>
</evidence>
<keyword evidence="2 5" id="KW-0645">Protease</keyword>
<dbReference type="NCBIfam" id="TIGR00072">
    <property type="entry name" value="hydrog_prot"/>
    <property type="match status" value="1"/>
</dbReference>
<keyword evidence="6" id="KW-1185">Reference proteome</keyword>
<dbReference type="Pfam" id="PF01750">
    <property type="entry name" value="HycI"/>
    <property type="match status" value="1"/>
</dbReference>
<comment type="similarity">
    <text evidence="1">Belongs to the peptidase A31 family.</text>
</comment>
<name>A0ABU2BAX0_9CORY</name>
<protein>
    <submittedName>
        <fullName evidence="5">Hydrogenase maturation protease</fullName>
        <ecNumber evidence="5">3.4.23.-</ecNumber>
    </submittedName>
</protein>
<dbReference type="EMBL" id="JAVDYF010000001">
    <property type="protein sequence ID" value="MDR7354883.1"/>
    <property type="molecule type" value="Genomic_DNA"/>
</dbReference>
<dbReference type="PRINTS" id="PR00446">
    <property type="entry name" value="HYDRGNUPTAKE"/>
</dbReference>
<dbReference type="GO" id="GO:0006508">
    <property type="term" value="P:proteolysis"/>
    <property type="evidence" value="ECO:0007669"/>
    <property type="project" value="UniProtKB-KW"/>
</dbReference>
<dbReference type="RefSeq" id="WP_277103919.1">
    <property type="nucleotide sequence ID" value="NZ_BAAAJS010000027.1"/>
</dbReference>
<dbReference type="InterPro" id="IPR000671">
    <property type="entry name" value="Peptidase_A31"/>
</dbReference>
<accession>A0ABU2BAX0</accession>
<evidence type="ECO:0000256" key="1">
    <source>
        <dbReference type="ARBA" id="ARBA00006814"/>
    </source>
</evidence>
<dbReference type="EC" id="3.4.23.-" evidence="5"/>
<evidence type="ECO:0000313" key="5">
    <source>
        <dbReference type="EMBL" id="MDR7354883.1"/>
    </source>
</evidence>
<keyword evidence="3" id="KW-0064">Aspartyl protease</keyword>
<evidence type="ECO:0000256" key="2">
    <source>
        <dbReference type="ARBA" id="ARBA00022670"/>
    </source>
</evidence>
<proteinExistence type="inferred from homology"/>
<dbReference type="PANTHER" id="PTHR30302:SF1">
    <property type="entry name" value="HYDROGENASE 2 MATURATION PROTEASE"/>
    <property type="match status" value="1"/>
</dbReference>
<gene>
    <name evidence="5" type="ORF">J2S37_001421</name>
</gene>
<keyword evidence="4 5" id="KW-0378">Hydrolase</keyword>
<comment type="caution">
    <text evidence="5">The sequence shown here is derived from an EMBL/GenBank/DDBJ whole genome shotgun (WGS) entry which is preliminary data.</text>
</comment>
<dbReference type="InterPro" id="IPR023430">
    <property type="entry name" value="Pept_HybD-like_dom_sf"/>
</dbReference>
<dbReference type="PANTHER" id="PTHR30302">
    <property type="entry name" value="HYDROGENASE 1 MATURATION PROTEASE"/>
    <property type="match status" value="1"/>
</dbReference>
<dbReference type="CDD" id="cd06062">
    <property type="entry name" value="H2MP_MemB-H2up"/>
    <property type="match status" value="1"/>
</dbReference>
<sequence>MNTPYSDTTNENRPVTFHVIGIGNTIMGDDGIGLAMLEQLRHTGPKEGSYTNSGRTIQLSYIDGGTSGMELLPDIEDADYLLVLDALGGPGAPGQVHNFVGDQLPRLLKAKLSPHQVGLLDLLAAVRLLGSEPQAVAAVGIVAQDLQLHVGLSECASQALPEAVECAEELITRWLQHPPS</sequence>
<dbReference type="GO" id="GO:0008233">
    <property type="term" value="F:peptidase activity"/>
    <property type="evidence" value="ECO:0007669"/>
    <property type="project" value="UniProtKB-KW"/>
</dbReference>